<gene>
    <name evidence="2" type="ORF">A3860_23700</name>
</gene>
<keyword evidence="3" id="KW-1185">Reference proteome</keyword>
<reference evidence="2 3" key="1">
    <citation type="submission" date="2016-03" db="EMBL/GenBank/DDBJ databases">
        <title>Niastella vici sp. nov., isolated from farmland soil.</title>
        <authorList>
            <person name="Chen L."/>
            <person name="Wang D."/>
            <person name="Yang S."/>
            <person name="Wang G."/>
        </authorList>
    </citation>
    <scope>NUCLEOTIDE SEQUENCE [LARGE SCALE GENOMIC DNA]</scope>
    <source>
        <strain evidence="2 3">DJ57</strain>
    </source>
</reference>
<name>A0A1V9FYG1_9BACT</name>
<dbReference type="Gene3D" id="3.40.50.10140">
    <property type="entry name" value="Toll/interleukin-1 receptor homology (TIR) domain"/>
    <property type="match status" value="1"/>
</dbReference>
<comment type="caution">
    <text evidence="2">The sequence shown here is derived from an EMBL/GenBank/DDBJ whole genome shotgun (WGS) entry which is preliminary data.</text>
</comment>
<dbReference type="STRING" id="1703345.A3860_23700"/>
<dbReference type="EMBL" id="LVYD01000045">
    <property type="protein sequence ID" value="OQP63357.1"/>
    <property type="molecule type" value="Genomic_DNA"/>
</dbReference>
<sequence length="179" mass="20896">MIITEAQFFSDTKGDNKFSVLFEKVLADAFKKTLYIFISHKHNEVNHVYRLQEILGRYGFTGYVDWEDDNMPPTTSGETAVQLKDRIVKARKFILIATEAAIESKWCNWEVGFADAHKYEDHLALLPIKPDQSQYKGEEYLQIYPSIQIRSESLERSQLSYYVQYPNGKEISLKNWLTI</sequence>
<dbReference type="InterPro" id="IPR035897">
    <property type="entry name" value="Toll_tir_struct_dom_sf"/>
</dbReference>
<dbReference type="Pfam" id="PF13676">
    <property type="entry name" value="TIR_2"/>
    <property type="match status" value="1"/>
</dbReference>
<dbReference type="RefSeq" id="WP_081147618.1">
    <property type="nucleotide sequence ID" value="NZ_LVYD01000045.1"/>
</dbReference>
<evidence type="ECO:0000313" key="3">
    <source>
        <dbReference type="Proteomes" id="UP000192796"/>
    </source>
</evidence>
<organism evidence="2 3">
    <name type="scientific">Niastella vici</name>
    <dbReference type="NCBI Taxonomy" id="1703345"/>
    <lineage>
        <taxon>Bacteria</taxon>
        <taxon>Pseudomonadati</taxon>
        <taxon>Bacteroidota</taxon>
        <taxon>Chitinophagia</taxon>
        <taxon>Chitinophagales</taxon>
        <taxon>Chitinophagaceae</taxon>
        <taxon>Niastella</taxon>
    </lineage>
</organism>
<dbReference type="GO" id="GO:0007165">
    <property type="term" value="P:signal transduction"/>
    <property type="evidence" value="ECO:0007669"/>
    <property type="project" value="InterPro"/>
</dbReference>
<dbReference type="OrthoDB" id="9810385at2"/>
<accession>A0A1V9FYG1</accession>
<proteinExistence type="predicted"/>
<feature type="domain" description="TIR" evidence="1">
    <location>
        <begin position="32"/>
        <end position="179"/>
    </location>
</feature>
<dbReference type="SUPFAM" id="SSF52200">
    <property type="entry name" value="Toll/Interleukin receptor TIR domain"/>
    <property type="match status" value="1"/>
</dbReference>
<protein>
    <recommendedName>
        <fullName evidence="1">TIR domain-containing protein</fullName>
    </recommendedName>
</protein>
<evidence type="ECO:0000313" key="2">
    <source>
        <dbReference type="EMBL" id="OQP63357.1"/>
    </source>
</evidence>
<dbReference type="AlphaFoldDB" id="A0A1V9FYG1"/>
<dbReference type="Proteomes" id="UP000192796">
    <property type="component" value="Unassembled WGS sequence"/>
</dbReference>
<evidence type="ECO:0000259" key="1">
    <source>
        <dbReference type="PROSITE" id="PS50104"/>
    </source>
</evidence>
<dbReference type="InterPro" id="IPR000157">
    <property type="entry name" value="TIR_dom"/>
</dbReference>
<dbReference type="PROSITE" id="PS50104">
    <property type="entry name" value="TIR"/>
    <property type="match status" value="1"/>
</dbReference>